<dbReference type="Proteomes" id="UP000034866">
    <property type="component" value="Chromosome"/>
</dbReference>
<reference evidence="2 3" key="1">
    <citation type="journal article" date="2015" name="J. Biotechnol.">
        <title>Complete genome sequence of Photorhabdus temperata subsp. thracensis 39-8(T), an entomopathogenic bacterium for the improved commercial bioinsecticide.</title>
        <authorList>
            <person name="Kwak Y."/>
            <person name="Shin J.H."/>
        </authorList>
    </citation>
    <scope>NUCLEOTIDE SEQUENCE [LARGE SCALE GENOMIC DNA]</scope>
    <source>
        <strain evidence="2 3">DSM 15199</strain>
    </source>
</reference>
<keyword evidence="1" id="KW-0732">Signal</keyword>
<protein>
    <recommendedName>
        <fullName evidence="4">Lipoprotein</fullName>
    </recommendedName>
</protein>
<evidence type="ECO:0000313" key="2">
    <source>
        <dbReference type="EMBL" id="AKH64641.1"/>
    </source>
</evidence>
<feature type="chain" id="PRO_5002518488" description="Lipoprotein" evidence="1">
    <location>
        <begin position="24"/>
        <end position="235"/>
    </location>
</feature>
<dbReference type="PATRIC" id="fig|230089.6.peg.3648"/>
<dbReference type="EMBL" id="CP011104">
    <property type="protein sequence ID" value="AKH64641.1"/>
    <property type="molecule type" value="Genomic_DNA"/>
</dbReference>
<keyword evidence="3" id="KW-1185">Reference proteome</keyword>
<proteinExistence type="predicted"/>
<evidence type="ECO:0000256" key="1">
    <source>
        <dbReference type="SAM" id="SignalP"/>
    </source>
</evidence>
<dbReference type="RefSeq" id="WP_046975732.1">
    <property type="nucleotide sequence ID" value="NZ_CAWQPG010000046.1"/>
</dbReference>
<accession>A0A0F7LS14</accession>
<dbReference type="OrthoDB" id="6431170at2"/>
<evidence type="ECO:0008006" key="4">
    <source>
        <dbReference type="Google" id="ProtNLM"/>
    </source>
</evidence>
<organism evidence="2 3">
    <name type="scientific">Photorhabdus thracensis</name>
    <dbReference type="NCBI Taxonomy" id="230089"/>
    <lineage>
        <taxon>Bacteria</taxon>
        <taxon>Pseudomonadati</taxon>
        <taxon>Pseudomonadota</taxon>
        <taxon>Gammaproteobacteria</taxon>
        <taxon>Enterobacterales</taxon>
        <taxon>Morganellaceae</taxon>
        <taxon>Photorhabdus</taxon>
    </lineage>
</organism>
<name>A0A0F7LS14_9GAMM</name>
<reference evidence="3" key="2">
    <citation type="submission" date="2015-03" db="EMBL/GenBank/DDBJ databases">
        <title>Genome sequence of Azospirillum thiophilum strain DSM 21654T.</title>
        <authorList>
            <person name="Kwak Y."/>
            <person name="Shin J.-H."/>
        </authorList>
    </citation>
    <scope>NUCLEOTIDE SEQUENCE [LARGE SCALE GENOMIC DNA]</scope>
    <source>
        <strain evidence="3">DSM 15199</strain>
    </source>
</reference>
<dbReference type="KEGG" id="ptt:VY86_16160"/>
<dbReference type="PROSITE" id="PS51257">
    <property type="entry name" value="PROKAR_LIPOPROTEIN"/>
    <property type="match status" value="1"/>
</dbReference>
<sequence length="235" mass="27357">MHLNKKIFLISPFLLAMSSFSMACMKDPEVIRNQVKDAIIKNELEKTKVMSMYENCKLRANVKDFEKRNDIELNKVKDSQDPEDSNMENAKYWYRGMDQYEYRSLDDKKKNNYERVVCVTEEKSYCGITPQFTYAKIYPKPSPGKSKDRIKPKITIRFNTEEHGWLYNDFNGKHGCEGKTEAGESSYGLGKQGTSKSCDEEYKRLGIGNVFNKWLSEGKIQAEVYYVLLPKDPKK</sequence>
<dbReference type="AlphaFoldDB" id="A0A0F7LS14"/>
<feature type="signal peptide" evidence="1">
    <location>
        <begin position="1"/>
        <end position="23"/>
    </location>
</feature>
<gene>
    <name evidence="2" type="ORF">VY86_16160</name>
</gene>
<evidence type="ECO:0000313" key="3">
    <source>
        <dbReference type="Proteomes" id="UP000034866"/>
    </source>
</evidence>